<dbReference type="Gene3D" id="3.15.10.40">
    <property type="entry name" value="Uncharacterised protein PF07273, DUF1439"/>
    <property type="match status" value="1"/>
</dbReference>
<dbReference type="EMBL" id="PIPK01000006">
    <property type="protein sequence ID" value="RUO24657.1"/>
    <property type="molecule type" value="Genomic_DNA"/>
</dbReference>
<proteinExistence type="predicted"/>
<dbReference type="PROSITE" id="PS51257">
    <property type="entry name" value="PROKAR_LIPOPROTEIN"/>
    <property type="match status" value="1"/>
</dbReference>
<sequence length="193" mass="21148">MQMKRRGLWAVAAALVAVTTVACAQMGQLINYTIGAEELEEIAKSELAKQNLTITMLGASARLTVDELGIGIDENGDGKVQVRTASSVNASMFGREYPVGIRLTMSGAPRYSAADHAIYVTGVTLDDSMIDTGFGQLQLQGLNQEVYALIHDWLEQNPVYRFDPEDSRYRLLQQLGLDISVEPGQLRIQSAQR</sequence>
<reference evidence="2 4" key="2">
    <citation type="submission" date="2018-06" db="EMBL/GenBank/DDBJ databases">
        <title>Genomic Encyclopedia of Type Strains, Phase III (KMG-III): the genomes of soil and plant-associated and newly described type strains.</title>
        <authorList>
            <person name="Whitman W."/>
        </authorList>
    </citation>
    <scope>NUCLEOTIDE SEQUENCE [LARGE SCALE GENOMIC DNA]</scope>
    <source>
        <strain evidence="2 4">CGMCC 1.15366</strain>
    </source>
</reference>
<dbReference type="RefSeq" id="WP_111569419.1">
    <property type="nucleotide sequence ID" value="NZ_PIPK01000006.1"/>
</dbReference>
<comment type="caution">
    <text evidence="2">The sequence shown here is derived from an EMBL/GenBank/DDBJ whole genome shotgun (WGS) entry which is preliminary data.</text>
</comment>
<evidence type="ECO:0000313" key="4">
    <source>
        <dbReference type="Proteomes" id="UP000249203"/>
    </source>
</evidence>
<keyword evidence="5" id="KW-1185">Reference proteome</keyword>
<organism evidence="2 4">
    <name type="scientific">Aliidiomarina maris</name>
    <dbReference type="NCBI Taxonomy" id="531312"/>
    <lineage>
        <taxon>Bacteria</taxon>
        <taxon>Pseudomonadati</taxon>
        <taxon>Pseudomonadota</taxon>
        <taxon>Gammaproteobacteria</taxon>
        <taxon>Alteromonadales</taxon>
        <taxon>Idiomarinaceae</taxon>
        <taxon>Aliidiomarina</taxon>
    </lineage>
</organism>
<gene>
    <name evidence="2" type="ORF">B0I24_106115</name>
    <name evidence="3" type="ORF">CWE07_08285</name>
</gene>
<dbReference type="OrthoDB" id="6398264at2"/>
<feature type="chain" id="PRO_5016445993" evidence="1">
    <location>
        <begin position="25"/>
        <end position="193"/>
    </location>
</feature>
<evidence type="ECO:0000313" key="3">
    <source>
        <dbReference type="EMBL" id="RUO24657.1"/>
    </source>
</evidence>
<evidence type="ECO:0000256" key="1">
    <source>
        <dbReference type="SAM" id="SignalP"/>
    </source>
</evidence>
<dbReference type="EMBL" id="QLMD01000006">
    <property type="protein sequence ID" value="RAJ97052.1"/>
    <property type="molecule type" value="Genomic_DNA"/>
</dbReference>
<reference evidence="3 5" key="1">
    <citation type="journal article" date="2018" name="Front. Microbiol.">
        <title>Genome-Based Analysis Reveals the Taxonomy and Diversity of the Family Idiomarinaceae.</title>
        <authorList>
            <person name="Liu Y."/>
            <person name="Lai Q."/>
            <person name="Shao Z."/>
        </authorList>
    </citation>
    <scope>NUCLEOTIDE SEQUENCE [LARGE SCALE GENOMIC DNA]</scope>
    <source>
        <strain evidence="3 5">CF12-14</strain>
    </source>
</reference>
<dbReference type="Proteomes" id="UP000249203">
    <property type="component" value="Unassembled WGS sequence"/>
</dbReference>
<protein>
    <submittedName>
        <fullName evidence="2">Uncharacterized protein DUF1439</fullName>
    </submittedName>
</protein>
<dbReference type="Proteomes" id="UP000287865">
    <property type="component" value="Unassembled WGS sequence"/>
</dbReference>
<feature type="signal peptide" evidence="1">
    <location>
        <begin position="1"/>
        <end position="24"/>
    </location>
</feature>
<dbReference type="AlphaFoldDB" id="A0A327X302"/>
<evidence type="ECO:0000313" key="2">
    <source>
        <dbReference type="EMBL" id="RAJ97052.1"/>
    </source>
</evidence>
<dbReference type="Pfam" id="PF07273">
    <property type="entry name" value="DUF1439"/>
    <property type="match status" value="1"/>
</dbReference>
<keyword evidence="1" id="KW-0732">Signal</keyword>
<accession>A0A327X302</accession>
<dbReference type="InterPro" id="IPR010835">
    <property type="entry name" value="DUF1439"/>
</dbReference>
<evidence type="ECO:0000313" key="5">
    <source>
        <dbReference type="Proteomes" id="UP000287865"/>
    </source>
</evidence>
<name>A0A327X302_9GAMM</name>